<dbReference type="GO" id="GO:0003824">
    <property type="term" value="F:catalytic activity"/>
    <property type="evidence" value="ECO:0007669"/>
    <property type="project" value="InterPro"/>
</dbReference>
<evidence type="ECO:0000256" key="5">
    <source>
        <dbReference type="ARBA" id="ARBA00023014"/>
    </source>
</evidence>
<comment type="cofactor">
    <cofactor evidence="1">
        <name>[4Fe-4S] cluster</name>
        <dbReference type="ChEBI" id="CHEBI:49883"/>
    </cofactor>
</comment>
<dbReference type="InterPro" id="IPR051198">
    <property type="entry name" value="BchE-like"/>
</dbReference>
<evidence type="ECO:0000256" key="2">
    <source>
        <dbReference type="ARBA" id="ARBA00022691"/>
    </source>
</evidence>
<dbReference type="InterPro" id="IPR058240">
    <property type="entry name" value="rSAM_sf"/>
</dbReference>
<name>A0A5A5R5I5_MICAE</name>
<gene>
    <name evidence="7" type="ORF">MiYa_01541</name>
</gene>
<dbReference type="GO" id="GO:0005829">
    <property type="term" value="C:cytosol"/>
    <property type="evidence" value="ECO:0007669"/>
    <property type="project" value="TreeGrafter"/>
</dbReference>
<dbReference type="PANTHER" id="PTHR43409:SF7">
    <property type="entry name" value="BLL1977 PROTEIN"/>
    <property type="match status" value="1"/>
</dbReference>
<accession>A0A5A5R5I5</accession>
<dbReference type="SFLD" id="SFLDS00029">
    <property type="entry name" value="Radical_SAM"/>
    <property type="match status" value="1"/>
</dbReference>
<dbReference type="Pfam" id="PF04055">
    <property type="entry name" value="Radical_SAM"/>
    <property type="match status" value="1"/>
</dbReference>
<dbReference type="AlphaFoldDB" id="A0A5A5R5I5"/>
<proteinExistence type="predicted"/>
<sequence length="515" mass="59382">MIVLVRVPYLSEYNLLDVREEPVISSLAGYLDNVGVTFKVFDFHLDRSTNIEALKESGAETYVIGVRGTGLHWKYAERVAIHLLQGTDAKIVFYGQTGKLEHWQSPYPERTKVIHHDEQALAKELDLPVTGFSFTSGLRHYPYGLQHLDSMGERRNLFKATIETTRGCHFGCKFCFINHGRNYSERYTRRPNDDVLADMLNYLSSGISKFWFYDSEFIGADRSQYPQVENLLTRIRDELPRVEIMIYSRADTLERFNKYQLLADAGVNSVLLGIESLDAQDLKAMNKGQSATTAREAILALRDHKIFCNLSFILFNKTASVRTIRENLDRFIELYQEKDFIYVGQTLYFSYAFESDWAPNPRLRKISGQTRLGGSTSSTRAPSEGVTFDPCLEPYAEICRIINYEQVRKLCELNLAKEYPNSDLQKPIVHRWATLLTLFTLNLMVVALDEFQAGKLDISSVLKYENWVYACYKQFNEKILPQRWAHTITDQYGYFPGDWNGWEAKIPTPENLVEV</sequence>
<reference evidence="7 8" key="1">
    <citation type="submission" date="2018-09" db="EMBL/GenBank/DDBJ databases">
        <title>Evolutionary history of phycoerythrin pigmentation in the water bloom-forming cyanobacterium Microcystis aeruginosa.</title>
        <authorList>
            <person name="Tanabe Y."/>
            <person name="Tanabe Y."/>
            <person name="Yamaguchi H."/>
        </authorList>
    </citation>
    <scope>NUCLEOTIDE SEQUENCE [LARGE SCALE GENOMIC DNA]</scope>
    <source>
        <strain evidence="7 8">NIES-2519</strain>
    </source>
</reference>
<evidence type="ECO:0000256" key="1">
    <source>
        <dbReference type="ARBA" id="ARBA00001966"/>
    </source>
</evidence>
<dbReference type="RefSeq" id="WP_002768541.1">
    <property type="nucleotide sequence ID" value="NZ_BHVO01000019.1"/>
</dbReference>
<dbReference type="SUPFAM" id="SSF102114">
    <property type="entry name" value="Radical SAM enzymes"/>
    <property type="match status" value="1"/>
</dbReference>
<keyword evidence="4" id="KW-0408">Iron</keyword>
<evidence type="ECO:0000313" key="7">
    <source>
        <dbReference type="EMBL" id="GCA70009.1"/>
    </source>
</evidence>
<dbReference type="Proteomes" id="UP000323569">
    <property type="component" value="Unassembled WGS sequence"/>
</dbReference>
<evidence type="ECO:0000256" key="4">
    <source>
        <dbReference type="ARBA" id="ARBA00023004"/>
    </source>
</evidence>
<dbReference type="GO" id="GO:0046872">
    <property type="term" value="F:metal ion binding"/>
    <property type="evidence" value="ECO:0007669"/>
    <property type="project" value="UniProtKB-KW"/>
</dbReference>
<dbReference type="PANTHER" id="PTHR43409">
    <property type="entry name" value="ANAEROBIC MAGNESIUM-PROTOPORPHYRIN IX MONOMETHYL ESTER CYCLASE-RELATED"/>
    <property type="match status" value="1"/>
</dbReference>
<dbReference type="Gene3D" id="3.80.30.20">
    <property type="entry name" value="tm_1862 like domain"/>
    <property type="match status" value="1"/>
</dbReference>
<evidence type="ECO:0000313" key="8">
    <source>
        <dbReference type="Proteomes" id="UP000323569"/>
    </source>
</evidence>
<organism evidence="7 8">
    <name type="scientific">Microcystis aeruginosa NIES-2519</name>
    <dbReference type="NCBI Taxonomy" id="2303981"/>
    <lineage>
        <taxon>Bacteria</taxon>
        <taxon>Bacillati</taxon>
        <taxon>Cyanobacteriota</taxon>
        <taxon>Cyanophyceae</taxon>
        <taxon>Oscillatoriophycideae</taxon>
        <taxon>Chroococcales</taxon>
        <taxon>Microcystaceae</taxon>
        <taxon>Microcystis</taxon>
    </lineage>
</organism>
<dbReference type="PROSITE" id="PS51918">
    <property type="entry name" value="RADICAL_SAM"/>
    <property type="match status" value="1"/>
</dbReference>
<dbReference type="InterPro" id="IPR007197">
    <property type="entry name" value="rSAM"/>
</dbReference>
<dbReference type="CDD" id="cd01335">
    <property type="entry name" value="Radical_SAM"/>
    <property type="match status" value="1"/>
</dbReference>
<evidence type="ECO:0000259" key="6">
    <source>
        <dbReference type="PROSITE" id="PS51918"/>
    </source>
</evidence>
<dbReference type="GO" id="GO:0051536">
    <property type="term" value="F:iron-sulfur cluster binding"/>
    <property type="evidence" value="ECO:0007669"/>
    <property type="project" value="UniProtKB-KW"/>
</dbReference>
<keyword evidence="2" id="KW-0949">S-adenosyl-L-methionine</keyword>
<keyword evidence="3" id="KW-0479">Metal-binding</keyword>
<evidence type="ECO:0000256" key="3">
    <source>
        <dbReference type="ARBA" id="ARBA00022723"/>
    </source>
</evidence>
<protein>
    <recommendedName>
        <fullName evidence="6">Radical SAM core domain-containing protein</fullName>
    </recommendedName>
</protein>
<dbReference type="SMART" id="SM00729">
    <property type="entry name" value="Elp3"/>
    <property type="match status" value="1"/>
</dbReference>
<dbReference type="InterPro" id="IPR023404">
    <property type="entry name" value="rSAM_horseshoe"/>
</dbReference>
<dbReference type="SFLD" id="SFLDG01082">
    <property type="entry name" value="B12-binding_domain_containing"/>
    <property type="match status" value="1"/>
</dbReference>
<feature type="domain" description="Radical SAM core" evidence="6">
    <location>
        <begin position="154"/>
        <end position="375"/>
    </location>
</feature>
<keyword evidence="5" id="KW-0411">Iron-sulfur</keyword>
<dbReference type="InterPro" id="IPR006638">
    <property type="entry name" value="Elp3/MiaA/NifB-like_rSAM"/>
</dbReference>
<comment type="caution">
    <text evidence="7">The sequence shown here is derived from an EMBL/GenBank/DDBJ whole genome shotgun (WGS) entry which is preliminary data.</text>
</comment>
<dbReference type="EMBL" id="BHVO01000019">
    <property type="protein sequence ID" value="GCA70009.1"/>
    <property type="molecule type" value="Genomic_DNA"/>
</dbReference>